<keyword evidence="3" id="KW-0645">Protease</keyword>
<dbReference type="Proteomes" id="UP000318102">
    <property type="component" value="Unassembled WGS sequence"/>
</dbReference>
<gene>
    <name evidence="10" type="ORF">FPZ44_05275</name>
</gene>
<evidence type="ECO:0000256" key="4">
    <source>
        <dbReference type="ARBA" id="ARBA00022801"/>
    </source>
</evidence>
<evidence type="ECO:0000256" key="2">
    <source>
        <dbReference type="ARBA" id="ARBA00005988"/>
    </source>
</evidence>
<dbReference type="PROSITE" id="PS52035">
    <property type="entry name" value="PEPTIDASE_M14"/>
    <property type="match status" value="1"/>
</dbReference>
<dbReference type="PANTHER" id="PTHR11705">
    <property type="entry name" value="PROTEASE FAMILY M14 CARBOXYPEPTIDASE A,B"/>
    <property type="match status" value="1"/>
</dbReference>
<dbReference type="InterPro" id="IPR034274">
    <property type="entry name" value="ENP1_M14_CPD"/>
</dbReference>
<evidence type="ECO:0000259" key="9">
    <source>
        <dbReference type="PROSITE" id="PS52035"/>
    </source>
</evidence>
<evidence type="ECO:0000313" key="10">
    <source>
        <dbReference type="EMBL" id="TVX92517.1"/>
    </source>
</evidence>
<feature type="active site" description="Proton donor/acceptor" evidence="7">
    <location>
        <position position="371"/>
    </location>
</feature>
<dbReference type="InterPro" id="IPR018392">
    <property type="entry name" value="LysM"/>
</dbReference>
<dbReference type="AlphaFoldDB" id="A0A559IY54"/>
<evidence type="ECO:0000313" key="11">
    <source>
        <dbReference type="Proteomes" id="UP000318102"/>
    </source>
</evidence>
<comment type="caution">
    <text evidence="10">The sequence shown here is derived from an EMBL/GenBank/DDBJ whole genome shotgun (WGS) entry which is preliminary data.</text>
</comment>
<dbReference type="GO" id="GO:0008270">
    <property type="term" value="F:zinc ion binding"/>
    <property type="evidence" value="ECO:0007669"/>
    <property type="project" value="InterPro"/>
</dbReference>
<dbReference type="Gene3D" id="3.40.630.10">
    <property type="entry name" value="Zn peptidases"/>
    <property type="match status" value="1"/>
</dbReference>
<dbReference type="OrthoDB" id="9802862at2"/>
<comment type="cofactor">
    <cofactor evidence="1">
        <name>Zn(2+)</name>
        <dbReference type="ChEBI" id="CHEBI:29105"/>
    </cofactor>
</comment>
<evidence type="ECO:0000256" key="1">
    <source>
        <dbReference type="ARBA" id="ARBA00001947"/>
    </source>
</evidence>
<dbReference type="GO" id="GO:0005615">
    <property type="term" value="C:extracellular space"/>
    <property type="evidence" value="ECO:0007669"/>
    <property type="project" value="TreeGrafter"/>
</dbReference>
<dbReference type="SUPFAM" id="SSF54106">
    <property type="entry name" value="LysM domain"/>
    <property type="match status" value="1"/>
</dbReference>
<dbReference type="InterPro" id="IPR036779">
    <property type="entry name" value="LysM_dom_sf"/>
</dbReference>
<dbReference type="SUPFAM" id="SSF53187">
    <property type="entry name" value="Zn-dependent exopeptidases"/>
    <property type="match status" value="1"/>
</dbReference>
<keyword evidence="5" id="KW-0862">Zinc</keyword>
<dbReference type="SMART" id="SM00631">
    <property type="entry name" value="Zn_pept"/>
    <property type="match status" value="1"/>
</dbReference>
<proteinExistence type="inferred from homology"/>
<dbReference type="EMBL" id="VNJK01000001">
    <property type="protein sequence ID" value="TVX92517.1"/>
    <property type="molecule type" value="Genomic_DNA"/>
</dbReference>
<dbReference type="SMART" id="SM00257">
    <property type="entry name" value="LysM"/>
    <property type="match status" value="2"/>
</dbReference>
<feature type="domain" description="LysM" evidence="8">
    <location>
        <begin position="3"/>
        <end position="48"/>
    </location>
</feature>
<reference evidence="10 11" key="1">
    <citation type="submission" date="2019-07" db="EMBL/GenBank/DDBJ databases">
        <authorList>
            <person name="Kim J."/>
        </authorList>
    </citation>
    <scope>NUCLEOTIDE SEQUENCE [LARGE SCALE GENOMIC DNA]</scope>
    <source>
        <strain evidence="10 11">N4</strain>
    </source>
</reference>
<dbReference type="GO" id="GO:0004181">
    <property type="term" value="F:metallocarboxypeptidase activity"/>
    <property type="evidence" value="ECO:0007669"/>
    <property type="project" value="InterPro"/>
</dbReference>
<evidence type="ECO:0000256" key="3">
    <source>
        <dbReference type="ARBA" id="ARBA00022670"/>
    </source>
</evidence>
<dbReference type="RefSeq" id="WP_144988056.1">
    <property type="nucleotide sequence ID" value="NZ_VNJK01000001.1"/>
</dbReference>
<evidence type="ECO:0000256" key="5">
    <source>
        <dbReference type="ARBA" id="ARBA00022833"/>
    </source>
</evidence>
<keyword evidence="4" id="KW-0378">Hydrolase</keyword>
<dbReference type="Pfam" id="PF01476">
    <property type="entry name" value="LysM"/>
    <property type="match status" value="2"/>
</dbReference>
<dbReference type="GO" id="GO:0006508">
    <property type="term" value="P:proteolysis"/>
    <property type="evidence" value="ECO:0007669"/>
    <property type="project" value="UniProtKB-KW"/>
</dbReference>
<evidence type="ECO:0000259" key="8">
    <source>
        <dbReference type="PROSITE" id="PS51782"/>
    </source>
</evidence>
<comment type="similarity">
    <text evidence="2 7">Belongs to the peptidase M14 family.</text>
</comment>
<dbReference type="InterPro" id="IPR000834">
    <property type="entry name" value="Peptidase_M14"/>
</dbReference>
<dbReference type="Gene3D" id="3.10.350.10">
    <property type="entry name" value="LysM domain"/>
    <property type="match status" value="1"/>
</dbReference>
<name>A0A559IY54_9BACL</name>
<evidence type="ECO:0000256" key="6">
    <source>
        <dbReference type="ARBA" id="ARBA00023049"/>
    </source>
</evidence>
<dbReference type="Pfam" id="PF00246">
    <property type="entry name" value="Peptidase_M14"/>
    <property type="match status" value="1"/>
</dbReference>
<feature type="domain" description="Peptidase M14" evidence="9">
    <location>
        <begin position="111"/>
        <end position="399"/>
    </location>
</feature>
<accession>A0A559IY54</accession>
<sequence>MSTLYMVRKGDTPLRICLRCGITLEALLAANPTVNISPYLMPGQHLFIPECTTAMYTVQAHDSWQSISWRLGISELLLKEANESIQQCELVPGQCISLDYAVRPSDWRARAEYGPNELEQDVRYVQRAFPGIVHVESIGKSVLGKDIYAIRMGEGPRRVHVNGAVHANEWLTSSLLMQFVEDYARYLQSGLRWGKWDARLASEHTSIWFVPMVNPDGVELVQEGVSGQHSWEHSIVKWNEEDRRFDRWKANIRGVDLNDQFPAHWEEERVRRGVYEPSAMNYSGEAPLSEPEACALYRLAEEKEFTMALSFHSQGKEIYWNYRDYEPPEAEVWAKRLARVSGYRAVKLTGSDAGFKDWFIQHYRKPAFTIEIGYGINPLPLSQFGSIYHEVCAILKESLLPE</sequence>
<dbReference type="PROSITE" id="PS51782">
    <property type="entry name" value="LYSM"/>
    <property type="match status" value="1"/>
</dbReference>
<keyword evidence="11" id="KW-1185">Reference proteome</keyword>
<dbReference type="PRINTS" id="PR00765">
    <property type="entry name" value="CRBOXYPTASEA"/>
</dbReference>
<keyword evidence="6" id="KW-0482">Metalloprotease</keyword>
<evidence type="ECO:0000256" key="7">
    <source>
        <dbReference type="PROSITE-ProRule" id="PRU01379"/>
    </source>
</evidence>
<organism evidence="10 11">
    <name type="scientific">Paenibacillus agilis</name>
    <dbReference type="NCBI Taxonomy" id="3020863"/>
    <lineage>
        <taxon>Bacteria</taxon>
        <taxon>Bacillati</taxon>
        <taxon>Bacillota</taxon>
        <taxon>Bacilli</taxon>
        <taxon>Bacillales</taxon>
        <taxon>Paenibacillaceae</taxon>
        <taxon>Paenibacillus</taxon>
    </lineage>
</organism>
<dbReference type="CDD" id="cd00118">
    <property type="entry name" value="LysM"/>
    <property type="match status" value="2"/>
</dbReference>
<dbReference type="PANTHER" id="PTHR11705:SF143">
    <property type="entry name" value="SLL0236 PROTEIN"/>
    <property type="match status" value="1"/>
</dbReference>
<dbReference type="CDD" id="cd06229">
    <property type="entry name" value="M14_Endopeptidase_I"/>
    <property type="match status" value="1"/>
</dbReference>
<protein>
    <submittedName>
        <fullName evidence="10">LysM peptidoglycan-binding domain-containing protein</fullName>
    </submittedName>
</protein>